<reference evidence="1" key="1">
    <citation type="journal article" date="2023" name="Front. Microbiol.">
        <title>Genomic characterization of carbapenem-resistant Klebsiella oxytoca complex in China: a multi-center study.</title>
        <authorList>
            <person name="Wan W."/>
            <person name="Yang X."/>
            <person name="Yu H."/>
            <person name="Wang M."/>
            <person name="Jia W."/>
            <person name="Huang B."/>
            <person name="Qu F."/>
            <person name="Shan B."/>
            <person name="Tang Y.W."/>
            <person name="Chen L."/>
            <person name="Du H."/>
        </authorList>
    </citation>
    <scope>NUCLEOTIDE SEQUENCE</scope>
    <source>
        <strain evidence="1">HD1688</strain>
    </source>
</reference>
<comment type="caution">
    <text evidence="1">The sequence shown here is derived from an EMBL/GenBank/DDBJ whole genome shotgun (WGS) entry which is preliminary data.</text>
</comment>
<accession>A0AB35PT58</accession>
<dbReference type="KEGG" id="kom:HR38_25950"/>
<dbReference type="AlphaFoldDB" id="A0AB35PT58"/>
<gene>
    <name evidence="1" type="ORF">PTQ40_11190</name>
</gene>
<name>A0AB35PT58_9ENTR</name>
<proteinExistence type="predicted"/>
<dbReference type="RefSeq" id="WP_038424795.1">
    <property type="nucleotide sequence ID" value="NZ_CABGWH010000023.1"/>
</dbReference>
<evidence type="ECO:0000313" key="2">
    <source>
        <dbReference type="Proteomes" id="UP001249822"/>
    </source>
</evidence>
<reference evidence="1" key="2">
    <citation type="submission" date="2023-01" db="EMBL/GenBank/DDBJ databases">
        <authorList>
            <person name="Du H."/>
            <person name="Wan W."/>
        </authorList>
    </citation>
    <scope>NUCLEOTIDE SEQUENCE</scope>
    <source>
        <strain evidence="1">HD1688</strain>
    </source>
</reference>
<dbReference type="EMBL" id="JAQSKY010000008">
    <property type="protein sequence ID" value="MDS7899549.1"/>
    <property type="molecule type" value="Genomic_DNA"/>
</dbReference>
<sequence length="105" mass="12541">MERKKLGSKIAYGFDENGYFTDVMDIEERIEYYREDWYEPSYNNAEGVLCDKQGRPLIKPIVGENQRAILEGCMYIIEDRYSLPKNATFVKPERDDMRWDGEKWI</sequence>
<evidence type="ECO:0000313" key="1">
    <source>
        <dbReference type="EMBL" id="MDS7899549.1"/>
    </source>
</evidence>
<protein>
    <submittedName>
        <fullName evidence="1">Uncharacterized protein</fullName>
    </submittedName>
</protein>
<organism evidence="1 2">
    <name type="scientific">Klebsiella michiganensis</name>
    <dbReference type="NCBI Taxonomy" id="1134687"/>
    <lineage>
        <taxon>Bacteria</taxon>
        <taxon>Pseudomonadati</taxon>
        <taxon>Pseudomonadota</taxon>
        <taxon>Gammaproteobacteria</taxon>
        <taxon>Enterobacterales</taxon>
        <taxon>Enterobacteriaceae</taxon>
        <taxon>Klebsiella/Raoultella group</taxon>
        <taxon>Klebsiella</taxon>
    </lineage>
</organism>
<dbReference type="Proteomes" id="UP001249822">
    <property type="component" value="Unassembled WGS sequence"/>
</dbReference>